<feature type="domain" description="EF-hand" evidence="3">
    <location>
        <begin position="80"/>
        <end position="106"/>
    </location>
</feature>
<dbReference type="InterPro" id="IPR018247">
    <property type="entry name" value="EF_Hand_1_Ca_BS"/>
</dbReference>
<sequence length="132" mass="14347">MKNITKKLGLCTILFGSLLCVSSLNAETLPARGPISFSTYDTNGDGFVTEKEFYDVRAKRIQQKVEQGMPMRNVGNAPDFSQFDANGDGKLTETELLKGQNAQMQNRRLNKGGYGQGGMGKGMNQGMGKGMN</sequence>
<evidence type="ECO:0000259" key="3">
    <source>
        <dbReference type="PROSITE" id="PS50222"/>
    </source>
</evidence>
<comment type="caution">
    <text evidence="4">The sequence shown here is derived from an EMBL/GenBank/DDBJ whole genome shotgun (WGS) entry which is preliminary data.</text>
</comment>
<dbReference type="Gene3D" id="1.10.238.10">
    <property type="entry name" value="EF-hand"/>
    <property type="match status" value="1"/>
</dbReference>
<dbReference type="STRING" id="877500.GCA_000935065_01688"/>
<feature type="domain" description="EF-hand" evidence="3">
    <location>
        <begin position="37"/>
        <end position="63"/>
    </location>
</feature>
<dbReference type="RefSeq" id="WP_129081968.1">
    <property type="nucleotide sequence ID" value="NZ_CP041070.1"/>
</dbReference>
<feature type="compositionally biased region" description="Gly residues" evidence="1">
    <location>
        <begin position="112"/>
        <end position="132"/>
    </location>
</feature>
<dbReference type="CDD" id="cd00051">
    <property type="entry name" value="EFh"/>
    <property type="match status" value="1"/>
</dbReference>
<name>A0A4Q0Y0G2_9BACT</name>
<dbReference type="InterPro" id="IPR011992">
    <property type="entry name" value="EF-hand-dom_pair"/>
</dbReference>
<dbReference type="Pfam" id="PF13202">
    <property type="entry name" value="EF-hand_5"/>
    <property type="match status" value="2"/>
</dbReference>
<feature type="signal peptide" evidence="2">
    <location>
        <begin position="1"/>
        <end position="26"/>
    </location>
</feature>
<keyword evidence="5" id="KW-1185">Reference proteome</keyword>
<gene>
    <name evidence="4" type="ORF">CRV06_07325</name>
</gene>
<evidence type="ECO:0000256" key="2">
    <source>
        <dbReference type="SAM" id="SignalP"/>
    </source>
</evidence>
<feature type="chain" id="PRO_5020525877" description="EF-hand domain-containing protein" evidence="2">
    <location>
        <begin position="27"/>
        <end position="132"/>
    </location>
</feature>
<reference evidence="4 5" key="1">
    <citation type="submission" date="2017-10" db="EMBL/GenBank/DDBJ databases">
        <title>Genomics of the genus Arcobacter.</title>
        <authorList>
            <person name="Perez-Cataluna A."/>
            <person name="Figueras M.J."/>
        </authorList>
    </citation>
    <scope>NUCLEOTIDE SEQUENCE [LARGE SCALE GENOMIC DNA]</scope>
    <source>
        <strain evidence="4 5">DSM 24636</strain>
    </source>
</reference>
<dbReference type="InterPro" id="IPR002048">
    <property type="entry name" value="EF_hand_dom"/>
</dbReference>
<dbReference type="GO" id="GO:0005509">
    <property type="term" value="F:calcium ion binding"/>
    <property type="evidence" value="ECO:0007669"/>
    <property type="project" value="InterPro"/>
</dbReference>
<dbReference type="AlphaFoldDB" id="A0A4Q0Y0G2"/>
<keyword evidence="2" id="KW-0732">Signal</keyword>
<dbReference type="OrthoDB" id="5349073at2"/>
<proteinExistence type="predicted"/>
<dbReference type="PROSITE" id="PS50222">
    <property type="entry name" value="EF_HAND_2"/>
    <property type="match status" value="2"/>
</dbReference>
<dbReference type="Proteomes" id="UP000290191">
    <property type="component" value="Unassembled WGS sequence"/>
</dbReference>
<evidence type="ECO:0000313" key="5">
    <source>
        <dbReference type="Proteomes" id="UP000290191"/>
    </source>
</evidence>
<feature type="region of interest" description="Disordered" evidence="1">
    <location>
        <begin position="108"/>
        <end position="132"/>
    </location>
</feature>
<dbReference type="PROSITE" id="PS00018">
    <property type="entry name" value="EF_HAND_1"/>
    <property type="match status" value="2"/>
</dbReference>
<dbReference type="EMBL" id="PDKO01000005">
    <property type="protein sequence ID" value="RXJ63063.1"/>
    <property type="molecule type" value="Genomic_DNA"/>
</dbReference>
<accession>A0A4Q0Y0G2</accession>
<protein>
    <recommendedName>
        <fullName evidence="3">EF-hand domain-containing protein</fullName>
    </recommendedName>
</protein>
<organism evidence="4 5">
    <name type="scientific">Halarcobacter anaerophilus</name>
    <dbReference type="NCBI Taxonomy" id="877500"/>
    <lineage>
        <taxon>Bacteria</taxon>
        <taxon>Pseudomonadati</taxon>
        <taxon>Campylobacterota</taxon>
        <taxon>Epsilonproteobacteria</taxon>
        <taxon>Campylobacterales</taxon>
        <taxon>Arcobacteraceae</taxon>
        <taxon>Halarcobacter</taxon>
    </lineage>
</organism>
<evidence type="ECO:0000256" key="1">
    <source>
        <dbReference type="SAM" id="MobiDB-lite"/>
    </source>
</evidence>
<evidence type="ECO:0000313" key="4">
    <source>
        <dbReference type="EMBL" id="RXJ63063.1"/>
    </source>
</evidence>
<dbReference type="SUPFAM" id="SSF47473">
    <property type="entry name" value="EF-hand"/>
    <property type="match status" value="1"/>
</dbReference>